<dbReference type="AlphaFoldDB" id="A0A5C5WY85"/>
<dbReference type="Gene3D" id="1.20.1260.10">
    <property type="match status" value="1"/>
</dbReference>
<accession>A0A5C5WY85</accession>
<feature type="domain" description="DUF4142" evidence="2">
    <location>
        <begin position="134"/>
        <end position="285"/>
    </location>
</feature>
<evidence type="ECO:0000259" key="2">
    <source>
        <dbReference type="Pfam" id="PF13628"/>
    </source>
</evidence>
<dbReference type="Proteomes" id="UP000316598">
    <property type="component" value="Unassembled WGS sequence"/>
</dbReference>
<feature type="compositionally biased region" description="Polar residues" evidence="1">
    <location>
        <begin position="74"/>
        <end position="91"/>
    </location>
</feature>
<dbReference type="InterPro" id="IPR012347">
    <property type="entry name" value="Ferritin-like"/>
</dbReference>
<keyword evidence="4" id="KW-1185">Reference proteome</keyword>
<dbReference type="PANTHER" id="PTHR38593:SF1">
    <property type="entry name" value="BLR2558 PROTEIN"/>
    <property type="match status" value="1"/>
</dbReference>
<proteinExistence type="predicted"/>
<sequence>MVMRLLCQNPEAGTADRVGELERRLLPILQRLQRGSCSDFQLFFTLRRTFMSTIRLTLASLAITAFTGFSAAQAQEDSPNQSKSLDRQSQVGHPHEGSETNQGDRYEARRASTNDDRSENAHHDYLAQGPTIEEAILQKLKKGNEAEIELAKLAMNKTDNEDVRQLCQTLIQDHEACIEKIQQTSAKRNAQSHIEASMNQSATVPKQLCRIAEVACENSLMMTKEMLSNYEGQDFNMAFLGQQCVAHTTMLAELKAIENTGPQELQPIAQDAIGKVKKHLERCKEIAKQLEDDRDKPSS</sequence>
<feature type="region of interest" description="Disordered" evidence="1">
    <location>
        <begin position="74"/>
        <end position="127"/>
    </location>
</feature>
<evidence type="ECO:0000256" key="1">
    <source>
        <dbReference type="SAM" id="MobiDB-lite"/>
    </source>
</evidence>
<evidence type="ECO:0000313" key="4">
    <source>
        <dbReference type="Proteomes" id="UP000316598"/>
    </source>
</evidence>
<gene>
    <name evidence="3" type="ORF">Pla22_25190</name>
</gene>
<comment type="caution">
    <text evidence="3">The sequence shown here is derived from an EMBL/GenBank/DDBJ whole genome shotgun (WGS) entry which is preliminary data.</text>
</comment>
<dbReference type="EMBL" id="SJPI01000001">
    <property type="protein sequence ID" value="TWT54865.1"/>
    <property type="molecule type" value="Genomic_DNA"/>
</dbReference>
<protein>
    <recommendedName>
        <fullName evidence="2">DUF4142 domain-containing protein</fullName>
    </recommendedName>
</protein>
<dbReference type="InterPro" id="IPR025419">
    <property type="entry name" value="DUF4142"/>
</dbReference>
<name>A0A5C5WY85_9BACT</name>
<reference evidence="3 4" key="1">
    <citation type="submission" date="2019-02" db="EMBL/GenBank/DDBJ databases">
        <title>Deep-cultivation of Planctomycetes and their phenomic and genomic characterization uncovers novel biology.</title>
        <authorList>
            <person name="Wiegand S."/>
            <person name="Jogler M."/>
            <person name="Boedeker C."/>
            <person name="Pinto D."/>
            <person name="Vollmers J."/>
            <person name="Rivas-Marin E."/>
            <person name="Kohn T."/>
            <person name="Peeters S.H."/>
            <person name="Heuer A."/>
            <person name="Rast P."/>
            <person name="Oberbeckmann S."/>
            <person name="Bunk B."/>
            <person name="Jeske O."/>
            <person name="Meyerdierks A."/>
            <person name="Storesund J.E."/>
            <person name="Kallscheuer N."/>
            <person name="Luecker S."/>
            <person name="Lage O.M."/>
            <person name="Pohl T."/>
            <person name="Merkel B.J."/>
            <person name="Hornburger P."/>
            <person name="Mueller R.-W."/>
            <person name="Bruemmer F."/>
            <person name="Labrenz M."/>
            <person name="Spormann A.M."/>
            <person name="Op Den Camp H."/>
            <person name="Overmann J."/>
            <person name="Amann R."/>
            <person name="Jetten M.S.M."/>
            <person name="Mascher T."/>
            <person name="Medema M.H."/>
            <person name="Devos D.P."/>
            <person name="Kaster A.-K."/>
            <person name="Ovreas L."/>
            <person name="Rohde M."/>
            <person name="Galperin M.Y."/>
            <person name="Jogler C."/>
        </authorList>
    </citation>
    <scope>NUCLEOTIDE SEQUENCE [LARGE SCALE GENOMIC DNA]</scope>
    <source>
        <strain evidence="3 4">Pla22</strain>
    </source>
</reference>
<organism evidence="3 4">
    <name type="scientific">Rubripirellula amarantea</name>
    <dbReference type="NCBI Taxonomy" id="2527999"/>
    <lineage>
        <taxon>Bacteria</taxon>
        <taxon>Pseudomonadati</taxon>
        <taxon>Planctomycetota</taxon>
        <taxon>Planctomycetia</taxon>
        <taxon>Pirellulales</taxon>
        <taxon>Pirellulaceae</taxon>
        <taxon>Rubripirellula</taxon>
    </lineage>
</organism>
<dbReference type="Pfam" id="PF13628">
    <property type="entry name" value="DUF4142"/>
    <property type="match status" value="1"/>
</dbReference>
<evidence type="ECO:0000313" key="3">
    <source>
        <dbReference type="EMBL" id="TWT54865.1"/>
    </source>
</evidence>
<dbReference type="PANTHER" id="PTHR38593">
    <property type="entry name" value="BLR2558 PROTEIN"/>
    <property type="match status" value="1"/>
</dbReference>
<feature type="compositionally biased region" description="Basic and acidic residues" evidence="1">
    <location>
        <begin position="93"/>
        <end position="125"/>
    </location>
</feature>